<dbReference type="EC" id="3.2.1.23" evidence="4"/>
<keyword evidence="10" id="KW-0326">Glycosidase</keyword>
<evidence type="ECO:0000256" key="7">
    <source>
        <dbReference type="ARBA" id="ARBA00022729"/>
    </source>
</evidence>
<dbReference type="SUPFAM" id="SSF49785">
    <property type="entry name" value="Galactose-binding domain-like"/>
    <property type="match status" value="2"/>
</dbReference>
<dbReference type="GO" id="GO:0004565">
    <property type="term" value="F:beta-galactosidase activity"/>
    <property type="evidence" value="ECO:0007669"/>
    <property type="project" value="UniProtKB-EC"/>
</dbReference>
<dbReference type="GO" id="GO:0005975">
    <property type="term" value="P:carbohydrate metabolic process"/>
    <property type="evidence" value="ECO:0007669"/>
    <property type="project" value="InterPro"/>
</dbReference>
<dbReference type="InterPro" id="IPR008979">
    <property type="entry name" value="Galactose-bd-like_sf"/>
</dbReference>
<evidence type="ECO:0000256" key="5">
    <source>
        <dbReference type="ARBA" id="ARBA00022523"/>
    </source>
</evidence>
<dbReference type="InterPro" id="IPR019801">
    <property type="entry name" value="Glyco_hydro_35_CS"/>
</dbReference>
<evidence type="ECO:0000256" key="9">
    <source>
        <dbReference type="ARBA" id="ARBA00023180"/>
    </source>
</evidence>
<dbReference type="Gene3D" id="3.20.20.80">
    <property type="entry name" value="Glycosidases"/>
    <property type="match status" value="1"/>
</dbReference>
<dbReference type="InterPro" id="IPR001944">
    <property type="entry name" value="Glycoside_Hdrlase_35"/>
</dbReference>
<evidence type="ECO:0000259" key="11">
    <source>
        <dbReference type="Pfam" id="PF01301"/>
    </source>
</evidence>
<evidence type="ECO:0000313" key="15">
    <source>
        <dbReference type="Proteomes" id="UP001187192"/>
    </source>
</evidence>
<dbReference type="Pfam" id="PF17834">
    <property type="entry name" value="GHD"/>
    <property type="match status" value="1"/>
</dbReference>
<protein>
    <recommendedName>
        <fullName evidence="4">beta-galactosidase</fullName>
        <ecNumber evidence="4">3.2.1.23</ecNumber>
    </recommendedName>
</protein>
<dbReference type="PRINTS" id="PR00742">
    <property type="entry name" value="GLHYDRLASE35"/>
</dbReference>
<dbReference type="GO" id="GO:0048046">
    <property type="term" value="C:apoplast"/>
    <property type="evidence" value="ECO:0007669"/>
    <property type="project" value="UniProtKB-SubCell"/>
</dbReference>
<evidence type="ECO:0000313" key="14">
    <source>
        <dbReference type="EMBL" id="GMN62700.1"/>
    </source>
</evidence>
<evidence type="ECO:0000256" key="1">
    <source>
        <dbReference type="ARBA" id="ARBA00001412"/>
    </source>
</evidence>
<dbReference type="PANTHER" id="PTHR23421">
    <property type="entry name" value="BETA-GALACTOSIDASE RELATED"/>
    <property type="match status" value="1"/>
</dbReference>
<keyword evidence="9" id="KW-0325">Glycoprotein</keyword>
<feature type="domain" description="Beta-galactosidase beta-sandwich" evidence="12">
    <location>
        <begin position="202"/>
        <end position="258"/>
    </location>
</feature>
<keyword evidence="8" id="KW-0378">Hydrolase</keyword>
<evidence type="ECO:0000259" key="13">
    <source>
        <dbReference type="Pfam" id="PF21467"/>
    </source>
</evidence>
<evidence type="ECO:0000259" key="12">
    <source>
        <dbReference type="Pfam" id="PF17834"/>
    </source>
</evidence>
<evidence type="ECO:0000256" key="8">
    <source>
        <dbReference type="ARBA" id="ARBA00022801"/>
    </source>
</evidence>
<feature type="domain" description="Beta-galactosidase galactose-binding" evidence="13">
    <location>
        <begin position="456"/>
        <end position="522"/>
    </location>
</feature>
<dbReference type="FunFam" id="2.60.120.260:FF:000050">
    <property type="entry name" value="Beta-galactosidase"/>
    <property type="match status" value="1"/>
</dbReference>
<evidence type="ECO:0000256" key="4">
    <source>
        <dbReference type="ARBA" id="ARBA00012756"/>
    </source>
</evidence>
<feature type="domain" description="Glycoside hydrolase 35 catalytic" evidence="11">
    <location>
        <begin position="4"/>
        <end position="178"/>
    </location>
</feature>
<comment type="caution">
    <text evidence="14">The sequence shown here is derived from an EMBL/GenBank/DDBJ whole genome shotgun (WGS) entry which is preliminary data.</text>
</comment>
<dbReference type="SUPFAM" id="SSF51445">
    <property type="entry name" value="(Trans)glycosidases"/>
    <property type="match status" value="1"/>
</dbReference>
<gene>
    <name evidence="14" type="ORF">TIFTF001_031777</name>
</gene>
<keyword evidence="5" id="KW-0052">Apoplast</keyword>
<dbReference type="Pfam" id="PF01301">
    <property type="entry name" value="Glyco_hydro_35"/>
    <property type="match status" value="1"/>
</dbReference>
<dbReference type="InterPro" id="IPR041392">
    <property type="entry name" value="GHD"/>
</dbReference>
<comment type="similarity">
    <text evidence="3">Belongs to the glycosyl hydrolase 35 family.</text>
</comment>
<keyword evidence="7" id="KW-0732">Signal</keyword>
<evidence type="ECO:0000256" key="10">
    <source>
        <dbReference type="ARBA" id="ARBA00023295"/>
    </source>
</evidence>
<comment type="subcellular location">
    <subcellularLocation>
        <location evidence="2">Secreted</location>
        <location evidence="2">Extracellular space</location>
        <location evidence="2">Apoplast</location>
    </subcellularLocation>
</comment>
<evidence type="ECO:0000256" key="6">
    <source>
        <dbReference type="ARBA" id="ARBA00022525"/>
    </source>
</evidence>
<reference evidence="14" key="1">
    <citation type="submission" date="2023-07" db="EMBL/GenBank/DDBJ databases">
        <title>draft genome sequence of fig (Ficus carica).</title>
        <authorList>
            <person name="Takahashi T."/>
            <person name="Nishimura K."/>
        </authorList>
    </citation>
    <scope>NUCLEOTIDE SEQUENCE</scope>
</reference>
<dbReference type="Pfam" id="PF21467">
    <property type="entry name" value="BetaGal_gal-bd"/>
    <property type="match status" value="1"/>
</dbReference>
<keyword evidence="15" id="KW-1185">Reference proteome</keyword>
<name>A0AA88DVJ6_FICCA</name>
<dbReference type="Proteomes" id="UP001187192">
    <property type="component" value="Unassembled WGS sequence"/>
</dbReference>
<dbReference type="EMBL" id="BTGU01000133">
    <property type="protein sequence ID" value="GMN62700.1"/>
    <property type="molecule type" value="Genomic_DNA"/>
</dbReference>
<sequence length="560" mass="63296">MMKSEGLYASQGGPIILSQIENEYENVEGAFHAEGASYVRWAAKMAVDLQTGVPWVMCKQTDAPDPVINTCNGMKCGETFKGPNSPNKPSLWTENWTSFYQVYGGEPYIRSAEDIAFHVALFIARNGSYVNYYMYHGGTNFGRTSSAYVITSYYDEAPLDEYGQLRQPKWGHLKELHVAIRNCSETLLKGVPTNISLGQNQEAYIFSEEAGGCVAFLINRDNKINDTVQFRNQSFSLLPKSISILPDCQTVIFNTAKINTEANTRIRKPALMFDSADRWRKFTDVIPNFDNTTIRADALLEHMNMTKDESDYLWYTMRFDNNISCTEAVLHVESLGHVTHAFLNNIYWGNAHGNHSSKGLMMENPIKLNDHGINNISLLSVMVGLPDSGPFLERRVAGLTRVEIQCKTEIEFYNFTNYEWGYQVGLLGEMLELYGEENLDDVKWDKFEVSDSNQTLTWYKIVFDAPKGNDPMALNLSAMGKGEAWINGHSIGRYWVTFLTSRAQPSQSMYHVPRSFLKDTENVLVLLEEVGGNPLRITLDAISINSHENNAYSFTSHLSQ</sequence>
<organism evidence="14 15">
    <name type="scientific">Ficus carica</name>
    <name type="common">Common fig</name>
    <dbReference type="NCBI Taxonomy" id="3494"/>
    <lineage>
        <taxon>Eukaryota</taxon>
        <taxon>Viridiplantae</taxon>
        <taxon>Streptophyta</taxon>
        <taxon>Embryophyta</taxon>
        <taxon>Tracheophyta</taxon>
        <taxon>Spermatophyta</taxon>
        <taxon>Magnoliopsida</taxon>
        <taxon>eudicotyledons</taxon>
        <taxon>Gunneridae</taxon>
        <taxon>Pentapetalae</taxon>
        <taxon>rosids</taxon>
        <taxon>fabids</taxon>
        <taxon>Rosales</taxon>
        <taxon>Moraceae</taxon>
        <taxon>Ficeae</taxon>
        <taxon>Ficus</taxon>
    </lineage>
</organism>
<dbReference type="Gene3D" id="2.60.120.260">
    <property type="entry name" value="Galactose-binding domain-like"/>
    <property type="match status" value="1"/>
</dbReference>
<dbReference type="InterPro" id="IPR031330">
    <property type="entry name" value="Gly_Hdrlase_35_cat"/>
</dbReference>
<dbReference type="InterPro" id="IPR017853">
    <property type="entry name" value="GH"/>
</dbReference>
<keyword evidence="6" id="KW-0964">Secreted</keyword>
<evidence type="ECO:0000256" key="3">
    <source>
        <dbReference type="ARBA" id="ARBA00009809"/>
    </source>
</evidence>
<dbReference type="InterPro" id="IPR048913">
    <property type="entry name" value="BetaGal_gal-bd"/>
</dbReference>
<comment type="catalytic activity">
    <reaction evidence="1">
        <text>Hydrolysis of terminal non-reducing beta-D-galactose residues in beta-D-galactosides.</text>
        <dbReference type="EC" id="3.2.1.23"/>
    </reaction>
</comment>
<evidence type="ECO:0000256" key="2">
    <source>
        <dbReference type="ARBA" id="ARBA00004271"/>
    </source>
</evidence>
<dbReference type="AlphaFoldDB" id="A0AA88DVJ6"/>
<proteinExistence type="inferred from homology"/>
<dbReference type="FunFam" id="2.60.120.260:FF:000142">
    <property type="entry name" value="Beta-galactosidase"/>
    <property type="match status" value="1"/>
</dbReference>
<accession>A0AA88DVJ6</accession>
<dbReference type="PROSITE" id="PS01182">
    <property type="entry name" value="GLYCOSYL_HYDROL_F35"/>
    <property type="match status" value="1"/>
</dbReference>